<name>A0ABQ9F4B7_TEGGR</name>
<proteinExistence type="predicted"/>
<feature type="non-terminal residue" evidence="1">
    <location>
        <position position="100"/>
    </location>
</feature>
<organism evidence="1 2">
    <name type="scientific">Tegillarca granosa</name>
    <name type="common">Malaysian cockle</name>
    <name type="synonym">Anadara granosa</name>
    <dbReference type="NCBI Taxonomy" id="220873"/>
    <lineage>
        <taxon>Eukaryota</taxon>
        <taxon>Metazoa</taxon>
        <taxon>Spiralia</taxon>
        <taxon>Lophotrochozoa</taxon>
        <taxon>Mollusca</taxon>
        <taxon>Bivalvia</taxon>
        <taxon>Autobranchia</taxon>
        <taxon>Pteriomorphia</taxon>
        <taxon>Arcoida</taxon>
        <taxon>Arcoidea</taxon>
        <taxon>Arcidae</taxon>
        <taxon>Tegillarca</taxon>
    </lineage>
</organism>
<keyword evidence="2" id="KW-1185">Reference proteome</keyword>
<gene>
    <name evidence="1" type="ORF">KUTeg_009589</name>
</gene>
<comment type="caution">
    <text evidence="1">The sequence shown here is derived from an EMBL/GenBank/DDBJ whole genome shotgun (WGS) entry which is preliminary data.</text>
</comment>
<protein>
    <submittedName>
        <fullName evidence="1">Uncharacterized protein</fullName>
    </submittedName>
</protein>
<reference evidence="1 2" key="1">
    <citation type="submission" date="2022-12" db="EMBL/GenBank/DDBJ databases">
        <title>Chromosome-level genome of Tegillarca granosa.</title>
        <authorList>
            <person name="Kim J."/>
        </authorList>
    </citation>
    <scope>NUCLEOTIDE SEQUENCE [LARGE SCALE GENOMIC DNA]</scope>
    <source>
        <strain evidence="1">Teg-2019</strain>
        <tissue evidence="1">Adductor muscle</tissue>
    </source>
</reference>
<sequence>MPFLQNLQLYGNRQIFSHKYYSCYIIQSNVSYKNAHIMAVTILTRTVYKHLFQKMIHVHKTNLHIFKITKGYIALDSKTKEYCLLYRDIKTNGVFDLTDT</sequence>
<evidence type="ECO:0000313" key="1">
    <source>
        <dbReference type="EMBL" id="KAJ8312216.1"/>
    </source>
</evidence>
<dbReference type="EMBL" id="JARBDR010000440">
    <property type="protein sequence ID" value="KAJ8312216.1"/>
    <property type="molecule type" value="Genomic_DNA"/>
</dbReference>
<accession>A0ABQ9F4B7</accession>
<evidence type="ECO:0000313" key="2">
    <source>
        <dbReference type="Proteomes" id="UP001217089"/>
    </source>
</evidence>
<dbReference type="Proteomes" id="UP001217089">
    <property type="component" value="Unassembled WGS sequence"/>
</dbReference>